<comment type="caution">
    <text evidence="1">The sequence shown here is derived from an EMBL/GenBank/DDBJ whole genome shotgun (WGS) entry which is preliminary data.</text>
</comment>
<evidence type="ECO:0000313" key="1">
    <source>
        <dbReference type="EMBL" id="GJT75497.1"/>
    </source>
</evidence>
<accession>A0ABQ5GIE8</accession>
<proteinExistence type="predicted"/>
<reference evidence="1" key="2">
    <citation type="submission" date="2022-01" db="EMBL/GenBank/DDBJ databases">
        <authorList>
            <person name="Yamashiro T."/>
            <person name="Shiraishi A."/>
            <person name="Satake H."/>
            <person name="Nakayama K."/>
        </authorList>
    </citation>
    <scope>NUCLEOTIDE SEQUENCE</scope>
</reference>
<sequence>MTLGGSGGESFWEEGGDFGVDVLHFHTCLTDIIDFLEKLEWWFEQEIDDEEGEGGSEDSGYHQIEENQANMTKYAAWMERSFSCANSSHSPKHVSMSEFYILYESAVKTGAGTEEYLLGRNINLHSDGHGIAQSV</sequence>
<organism evidence="1 2">
    <name type="scientific">Tanacetum coccineum</name>
    <dbReference type="NCBI Taxonomy" id="301880"/>
    <lineage>
        <taxon>Eukaryota</taxon>
        <taxon>Viridiplantae</taxon>
        <taxon>Streptophyta</taxon>
        <taxon>Embryophyta</taxon>
        <taxon>Tracheophyta</taxon>
        <taxon>Spermatophyta</taxon>
        <taxon>Magnoliopsida</taxon>
        <taxon>eudicotyledons</taxon>
        <taxon>Gunneridae</taxon>
        <taxon>Pentapetalae</taxon>
        <taxon>asterids</taxon>
        <taxon>campanulids</taxon>
        <taxon>Asterales</taxon>
        <taxon>Asteraceae</taxon>
        <taxon>Asteroideae</taxon>
        <taxon>Anthemideae</taxon>
        <taxon>Anthemidinae</taxon>
        <taxon>Tanacetum</taxon>
    </lineage>
</organism>
<reference evidence="1" key="1">
    <citation type="journal article" date="2022" name="Int. J. Mol. Sci.">
        <title>Draft Genome of Tanacetum Coccineum: Genomic Comparison of Closely Related Tanacetum-Family Plants.</title>
        <authorList>
            <person name="Yamashiro T."/>
            <person name="Shiraishi A."/>
            <person name="Nakayama K."/>
            <person name="Satake H."/>
        </authorList>
    </citation>
    <scope>NUCLEOTIDE SEQUENCE</scope>
</reference>
<protein>
    <submittedName>
        <fullName evidence="1">Uncharacterized protein</fullName>
    </submittedName>
</protein>
<gene>
    <name evidence="1" type="ORF">Tco_1042222</name>
</gene>
<dbReference type="EMBL" id="BQNB010018535">
    <property type="protein sequence ID" value="GJT75497.1"/>
    <property type="molecule type" value="Genomic_DNA"/>
</dbReference>
<name>A0ABQ5GIE8_9ASTR</name>
<keyword evidence="2" id="KW-1185">Reference proteome</keyword>
<evidence type="ECO:0000313" key="2">
    <source>
        <dbReference type="Proteomes" id="UP001151760"/>
    </source>
</evidence>
<dbReference type="Proteomes" id="UP001151760">
    <property type="component" value="Unassembled WGS sequence"/>
</dbReference>